<dbReference type="KEGG" id="sap:Sulac_1067"/>
<accession>G8TTX6</accession>
<dbReference type="Gene3D" id="3.20.20.370">
    <property type="entry name" value="Glycoside hydrolase/deacetylase"/>
    <property type="match status" value="1"/>
</dbReference>
<dbReference type="PATRIC" id="fig|679936.5.peg.1126"/>
<protein>
    <recommendedName>
        <fullName evidence="3">NodB homology domain-containing protein</fullName>
    </recommendedName>
</protein>
<evidence type="ECO:0000313" key="2">
    <source>
        <dbReference type="Proteomes" id="UP000005439"/>
    </source>
</evidence>
<name>G8TTX6_SULAD</name>
<dbReference type="HOGENOM" id="CLU_612102_0_0_9"/>
<dbReference type="Proteomes" id="UP000005439">
    <property type="component" value="Chromosome"/>
</dbReference>
<gene>
    <name evidence="1" type="ordered locus">Sulac_1067</name>
</gene>
<reference evidence="2" key="1">
    <citation type="submission" date="2011-12" db="EMBL/GenBank/DDBJ databases">
        <title>The complete genome of chromosome of Sulfobacillus acidophilus DSM 10332.</title>
        <authorList>
            <person name="Lucas S."/>
            <person name="Han J."/>
            <person name="Lapidus A."/>
            <person name="Bruce D."/>
            <person name="Goodwin L."/>
            <person name="Pitluck S."/>
            <person name="Peters L."/>
            <person name="Kyrpides N."/>
            <person name="Mavromatis K."/>
            <person name="Ivanova N."/>
            <person name="Mikhailova N."/>
            <person name="Chertkov O."/>
            <person name="Saunders E."/>
            <person name="Detter J.C."/>
            <person name="Tapia R."/>
            <person name="Han C."/>
            <person name="Land M."/>
            <person name="Hauser L."/>
            <person name="Markowitz V."/>
            <person name="Cheng J.-F."/>
            <person name="Hugenholtz P."/>
            <person name="Woyke T."/>
            <person name="Wu D."/>
            <person name="Pukall R."/>
            <person name="Gehrich-Schroeter G."/>
            <person name="Schneider S."/>
            <person name="Klenk H.-P."/>
            <person name="Eisen J.A."/>
        </authorList>
    </citation>
    <scope>NUCLEOTIDE SEQUENCE [LARGE SCALE GENOMIC DNA]</scope>
    <source>
        <strain evidence="2">ATCC 700253 / DSM 10332 / NAL</strain>
    </source>
</reference>
<keyword evidence="2" id="KW-1185">Reference proteome</keyword>
<organism evidence="1 2">
    <name type="scientific">Sulfobacillus acidophilus (strain ATCC 700253 / DSM 10332 / NAL)</name>
    <dbReference type="NCBI Taxonomy" id="679936"/>
    <lineage>
        <taxon>Bacteria</taxon>
        <taxon>Bacillati</taxon>
        <taxon>Bacillota</taxon>
        <taxon>Clostridia</taxon>
        <taxon>Eubacteriales</taxon>
        <taxon>Clostridiales Family XVII. Incertae Sedis</taxon>
        <taxon>Sulfobacillus</taxon>
    </lineage>
</organism>
<reference evidence="1 2" key="2">
    <citation type="journal article" date="2012" name="Stand. Genomic Sci.">
        <title>Complete genome sequence of the moderately thermophilic mineral-sulfide-oxidizing firmicute Sulfobacillus acidophilus type strain (NAL(T)).</title>
        <authorList>
            <person name="Anderson I."/>
            <person name="Chertkov O."/>
            <person name="Chen A."/>
            <person name="Saunders E."/>
            <person name="Lapidus A."/>
            <person name="Nolan M."/>
            <person name="Lucas S."/>
            <person name="Hammon N."/>
            <person name="Deshpande S."/>
            <person name="Cheng J.F."/>
            <person name="Han C."/>
            <person name="Tapia R."/>
            <person name="Goodwin L.A."/>
            <person name="Pitluck S."/>
            <person name="Liolios K."/>
            <person name="Pagani I."/>
            <person name="Ivanova N."/>
            <person name="Mikhailova N."/>
            <person name="Pati A."/>
            <person name="Palaniappan K."/>
            <person name="Land M."/>
            <person name="Pan C."/>
            <person name="Rohde M."/>
            <person name="Pukall R."/>
            <person name="Goker M."/>
            <person name="Detter J.C."/>
            <person name="Woyke T."/>
            <person name="Bristow J."/>
            <person name="Eisen J.A."/>
            <person name="Markowitz V."/>
            <person name="Hugenholtz P."/>
            <person name="Kyrpides N.C."/>
            <person name="Klenk H.P."/>
            <person name="Mavromatis K."/>
        </authorList>
    </citation>
    <scope>NUCLEOTIDE SEQUENCE [LARGE SCALE GENOMIC DNA]</scope>
    <source>
        <strain evidence="2">ATCC 700253 / DSM 10332 / NAL</strain>
    </source>
</reference>
<evidence type="ECO:0000313" key="1">
    <source>
        <dbReference type="EMBL" id="AEW04567.1"/>
    </source>
</evidence>
<dbReference type="EMBL" id="CP003179">
    <property type="protein sequence ID" value="AEW04567.1"/>
    <property type="molecule type" value="Genomic_DNA"/>
</dbReference>
<proteinExistence type="predicted"/>
<dbReference type="AlphaFoldDB" id="G8TTX6"/>
<dbReference type="STRING" id="679936.Sulac_1067"/>
<evidence type="ECO:0008006" key="3">
    <source>
        <dbReference type="Google" id="ProtNLM"/>
    </source>
</evidence>
<sequence>MSLLSVYGFIRFDVEDFLTPESDEALVSMMTSMRRYDLPGWYGLVGKKVEALAARERRQALAWLKEEPNLGFHSTSHSEHPTIAEELAPLEYGTALKAFMAREEIGVTVLERHIRAPEYFTQPGANWVPEALEALPRLGMDVFFSDGWNSYLKELDQPYWYGDVLHLSFPVENPRPFGLALPDAGEEAVAMIEAAAGRPDGSCFMVMLHPTELATTVFWDAVNFSHGTTRQPLVPAPLREPENRDAALKAFDVYLSRIARIPGITWMSLADVRHRVATAHGGTLVLRRELLGELARRGLGPLRLSTGTVSAAEALYALAYFTVSPELSVRVPRVRAPESWHLTESWSGQLSSTHIRSLATKIVETGNRATRLPSSDDLDVPLEWVAHQLYQHLRSSRETLPLTFLSYLKPVTELHWDWPIFPQDFQPMRLWHDARRHLWSLKPARW</sequence>